<protein>
    <submittedName>
        <fullName evidence="1">Uncharacterized protein</fullName>
    </submittedName>
</protein>
<accession>A0ABP7I7I7</accession>
<proteinExistence type="predicted"/>
<dbReference type="EMBL" id="BAABAH010000003">
    <property type="protein sequence ID" value="GAA3811491.1"/>
    <property type="molecule type" value="Genomic_DNA"/>
</dbReference>
<reference evidence="2" key="1">
    <citation type="journal article" date="2019" name="Int. J. Syst. Evol. Microbiol.">
        <title>The Global Catalogue of Microorganisms (GCM) 10K type strain sequencing project: providing services to taxonomists for standard genome sequencing and annotation.</title>
        <authorList>
            <consortium name="The Broad Institute Genomics Platform"/>
            <consortium name="The Broad Institute Genome Sequencing Center for Infectious Disease"/>
            <person name="Wu L."/>
            <person name="Ma J."/>
        </authorList>
    </citation>
    <scope>NUCLEOTIDE SEQUENCE [LARGE SCALE GENOMIC DNA]</scope>
    <source>
        <strain evidence="2">JCM 16953</strain>
    </source>
</reference>
<evidence type="ECO:0000313" key="1">
    <source>
        <dbReference type="EMBL" id="GAA3811491.1"/>
    </source>
</evidence>
<name>A0ABP7I7I7_9ACTN</name>
<evidence type="ECO:0000313" key="2">
    <source>
        <dbReference type="Proteomes" id="UP001501821"/>
    </source>
</evidence>
<organism evidence="1 2">
    <name type="scientific">Nocardioides panacisoli</name>
    <dbReference type="NCBI Taxonomy" id="627624"/>
    <lineage>
        <taxon>Bacteria</taxon>
        <taxon>Bacillati</taxon>
        <taxon>Actinomycetota</taxon>
        <taxon>Actinomycetes</taxon>
        <taxon>Propionibacteriales</taxon>
        <taxon>Nocardioidaceae</taxon>
        <taxon>Nocardioides</taxon>
    </lineage>
</organism>
<keyword evidence="2" id="KW-1185">Reference proteome</keyword>
<gene>
    <name evidence="1" type="ORF">GCM10022242_12510</name>
</gene>
<comment type="caution">
    <text evidence="1">The sequence shown here is derived from an EMBL/GenBank/DDBJ whole genome shotgun (WGS) entry which is preliminary data.</text>
</comment>
<sequence>MALLIASPDMSDWDEAAAIPKLPATSSAVTPATKRARVLRNKFMCAPDGAAGDRGDRRWL</sequence>
<dbReference type="Proteomes" id="UP001501821">
    <property type="component" value="Unassembled WGS sequence"/>
</dbReference>